<evidence type="ECO:0008006" key="2">
    <source>
        <dbReference type="Google" id="ProtNLM"/>
    </source>
</evidence>
<sequence>GVKSTAIVKKCQDEGLDVKNHMSVISAGLAATIHEWFSEGENITTVETTEKVDLKKVRIRKKVKRKPAVKKAKVKKAKVKKAKVKITKTSPLTLFGELAQLP</sequence>
<gene>
    <name evidence="1" type="ORF">S03H2_42981</name>
</gene>
<accession>X1H955</accession>
<evidence type="ECO:0000313" key="1">
    <source>
        <dbReference type="EMBL" id="GAH66726.1"/>
    </source>
</evidence>
<feature type="non-terminal residue" evidence="1">
    <location>
        <position position="1"/>
    </location>
</feature>
<comment type="caution">
    <text evidence="1">The sequence shown here is derived from an EMBL/GenBank/DDBJ whole genome shotgun (WGS) entry which is preliminary data.</text>
</comment>
<proteinExistence type="predicted"/>
<protein>
    <recommendedName>
        <fullName evidence="2">Translation initiation factor IF-2 N-terminal domain-containing protein</fullName>
    </recommendedName>
</protein>
<name>X1H955_9ZZZZ</name>
<dbReference type="Gene3D" id="1.10.10.2480">
    <property type="match status" value="1"/>
</dbReference>
<dbReference type="EMBL" id="BARU01026779">
    <property type="protein sequence ID" value="GAH66726.1"/>
    <property type="molecule type" value="Genomic_DNA"/>
</dbReference>
<dbReference type="AlphaFoldDB" id="X1H955"/>
<reference evidence="1" key="1">
    <citation type="journal article" date="2014" name="Front. Microbiol.">
        <title>High frequency of phylogenetically diverse reductive dehalogenase-homologous genes in deep subseafloor sedimentary metagenomes.</title>
        <authorList>
            <person name="Kawai M."/>
            <person name="Futagami T."/>
            <person name="Toyoda A."/>
            <person name="Takaki Y."/>
            <person name="Nishi S."/>
            <person name="Hori S."/>
            <person name="Arai W."/>
            <person name="Tsubouchi T."/>
            <person name="Morono Y."/>
            <person name="Uchiyama I."/>
            <person name="Ito T."/>
            <person name="Fujiyama A."/>
            <person name="Inagaki F."/>
            <person name="Takami H."/>
        </authorList>
    </citation>
    <scope>NUCLEOTIDE SEQUENCE</scope>
    <source>
        <strain evidence="1">Expedition CK06-06</strain>
    </source>
</reference>
<organism evidence="1">
    <name type="scientific">marine sediment metagenome</name>
    <dbReference type="NCBI Taxonomy" id="412755"/>
    <lineage>
        <taxon>unclassified sequences</taxon>
        <taxon>metagenomes</taxon>
        <taxon>ecological metagenomes</taxon>
    </lineage>
</organism>